<dbReference type="EMBL" id="CACRUX010000063">
    <property type="protein sequence ID" value="VYU33834.1"/>
    <property type="molecule type" value="Genomic_DNA"/>
</dbReference>
<reference evidence="1" key="1">
    <citation type="submission" date="2019-11" db="EMBL/GenBank/DDBJ databases">
        <authorList>
            <person name="Feng L."/>
        </authorList>
    </citation>
    <scope>NUCLEOTIDE SEQUENCE</scope>
    <source>
        <strain evidence="1">VrattiLFYP33</strain>
    </source>
</reference>
<evidence type="ECO:0000313" key="1">
    <source>
        <dbReference type="EMBL" id="VYU33834.1"/>
    </source>
</evidence>
<gene>
    <name evidence="1" type="ORF">VRLFYP33_01778</name>
</gene>
<proteinExistence type="predicted"/>
<dbReference type="GeneID" id="89605088"/>
<dbReference type="RefSeq" id="WP_009014528.1">
    <property type="nucleotide sequence ID" value="NZ_CACRUX010000063.1"/>
</dbReference>
<protein>
    <submittedName>
        <fullName evidence="1">Uncharacterized protein</fullName>
    </submittedName>
</protein>
<name>A0A6N3E1Q5_9FIRM</name>
<organism evidence="1">
    <name type="scientific">Veillonella ratti</name>
    <dbReference type="NCBI Taxonomy" id="103892"/>
    <lineage>
        <taxon>Bacteria</taxon>
        <taxon>Bacillati</taxon>
        <taxon>Bacillota</taxon>
        <taxon>Negativicutes</taxon>
        <taxon>Veillonellales</taxon>
        <taxon>Veillonellaceae</taxon>
        <taxon>Veillonella</taxon>
    </lineage>
</organism>
<accession>A0A6N3E1Q5</accession>
<sequence>MAQNESTLAGFVSLPLKRNSLVGILSMPQAPSEAYQEKRVTPTAQEQVITADGGYTALSKVTVAAIPSNYGRISFNGYELKVE</sequence>
<dbReference type="AlphaFoldDB" id="A0A6N3E1Q5"/>